<evidence type="ECO:0000256" key="1">
    <source>
        <dbReference type="SAM" id="MobiDB-lite"/>
    </source>
</evidence>
<comment type="caution">
    <text evidence="2">The sequence shown here is derived from an EMBL/GenBank/DDBJ whole genome shotgun (WGS) entry which is preliminary data.</text>
</comment>
<feature type="compositionally biased region" description="Polar residues" evidence="1">
    <location>
        <begin position="376"/>
        <end position="392"/>
    </location>
</feature>
<reference evidence="2" key="1">
    <citation type="journal article" date="2021" name="Sci. Rep.">
        <title>Diploid genomic architecture of Nitzschia inconspicua, an elite biomass production diatom.</title>
        <authorList>
            <person name="Oliver A."/>
            <person name="Podell S."/>
            <person name="Pinowska A."/>
            <person name="Traller J.C."/>
            <person name="Smith S.R."/>
            <person name="McClure R."/>
            <person name="Beliaev A."/>
            <person name="Bohutskyi P."/>
            <person name="Hill E.A."/>
            <person name="Rabines A."/>
            <person name="Zheng H."/>
            <person name="Allen L.Z."/>
            <person name="Kuo A."/>
            <person name="Grigoriev I.V."/>
            <person name="Allen A.E."/>
            <person name="Hazlebeck D."/>
            <person name="Allen E.E."/>
        </authorList>
    </citation>
    <scope>NUCLEOTIDE SEQUENCE</scope>
    <source>
        <strain evidence="2">Hildebrandi</strain>
    </source>
</reference>
<organism evidence="2 3">
    <name type="scientific">Nitzschia inconspicua</name>
    <dbReference type="NCBI Taxonomy" id="303405"/>
    <lineage>
        <taxon>Eukaryota</taxon>
        <taxon>Sar</taxon>
        <taxon>Stramenopiles</taxon>
        <taxon>Ochrophyta</taxon>
        <taxon>Bacillariophyta</taxon>
        <taxon>Bacillariophyceae</taxon>
        <taxon>Bacillariophycidae</taxon>
        <taxon>Bacillariales</taxon>
        <taxon>Bacillariaceae</taxon>
        <taxon>Nitzschia</taxon>
    </lineage>
</organism>
<dbReference type="EMBL" id="JAGRRH010000015">
    <property type="protein sequence ID" value="KAG7356427.1"/>
    <property type="molecule type" value="Genomic_DNA"/>
</dbReference>
<proteinExistence type="predicted"/>
<sequence>MTHRLFMIRKQREKEREDSCAKLKKTMGGGRDSRFHKAMTLMDEAYQESAGVSDTIAGNSDQVGDGSEGFGLTNGTGNTREKDTLGGEHYHRSGQCDYCHHRMTGKQHLGGREKDLSTLIHPVPNTKKSNKDDVLAARALQQAAWDDVEKREARRFTETFPGHQLGGCFPSSLREEVSSNQGASSFWISSLNNPTDLVSFDTATFLHNPVGSVGHDIIHKAHGHLQDATSVTFAQIVPRLELFPQVSTVVKDLLSQKQVVGVVATIKDDHQENSFHLLPRKRKIDIVAPSPESMMPLVSMDGGFPREELSRYDAKRSFASPALSVCRCLSTANGGMDGRSCHEASDLTPGENLCEPDGSDIPTSSVPEDASARAQGDQSFGQDSCSAISRNDSPYRHGSKNREEEPDTSLLKASGIQSIANQLLGNDGFGEVFYYSEILAEDTDPANLSPYQCELRKHLELFEADPEDVRGSNTPGRHGRVELGQVGLRCRYCAHLDPLERPKGAANYSGTIEGVYQIAQNISKSHLCGKCQSIPNDVRNRLIALRTCAVRSRSRNCKKYWADSIRKRGIFELAQRDGPPRLIRRVSGVAQQISPAVKSGAKEY</sequence>
<accession>A0A9K3PQV7</accession>
<reference evidence="2" key="2">
    <citation type="submission" date="2021-04" db="EMBL/GenBank/DDBJ databases">
        <authorList>
            <person name="Podell S."/>
        </authorList>
    </citation>
    <scope>NUCLEOTIDE SEQUENCE</scope>
    <source>
        <strain evidence="2">Hildebrandi</strain>
    </source>
</reference>
<feature type="region of interest" description="Disordered" evidence="1">
    <location>
        <begin position="60"/>
        <end position="87"/>
    </location>
</feature>
<gene>
    <name evidence="2" type="ORF">IV203_001113</name>
</gene>
<dbReference type="Proteomes" id="UP000693970">
    <property type="component" value="Unassembled WGS sequence"/>
</dbReference>
<protein>
    <submittedName>
        <fullName evidence="2">Uncharacterized protein</fullName>
    </submittedName>
</protein>
<name>A0A9K3PQV7_9STRA</name>
<evidence type="ECO:0000313" key="3">
    <source>
        <dbReference type="Proteomes" id="UP000693970"/>
    </source>
</evidence>
<dbReference type="OrthoDB" id="45845at2759"/>
<dbReference type="AlphaFoldDB" id="A0A9K3PQV7"/>
<evidence type="ECO:0000313" key="2">
    <source>
        <dbReference type="EMBL" id="KAG7356427.1"/>
    </source>
</evidence>
<feature type="region of interest" description="Disordered" evidence="1">
    <location>
        <begin position="342"/>
        <end position="409"/>
    </location>
</feature>
<keyword evidence="3" id="KW-1185">Reference proteome</keyword>